<dbReference type="InterPro" id="IPR023353">
    <property type="entry name" value="LemA-like_dom_sf"/>
</dbReference>
<organism evidence="2 3">
    <name type="scientific">[Clostridium] leptum</name>
    <dbReference type="NCBI Taxonomy" id="1535"/>
    <lineage>
        <taxon>Bacteria</taxon>
        <taxon>Bacillati</taxon>
        <taxon>Bacillota</taxon>
        <taxon>Clostridia</taxon>
        <taxon>Eubacteriales</taxon>
        <taxon>Oscillospiraceae</taxon>
        <taxon>Oscillospiraceae incertae sedis</taxon>
    </lineage>
</organism>
<evidence type="ECO:0000313" key="2">
    <source>
        <dbReference type="EMBL" id="RGQ38961.1"/>
    </source>
</evidence>
<keyword evidence="1" id="KW-0472">Membrane</keyword>
<keyword evidence="1" id="KW-1133">Transmembrane helix</keyword>
<evidence type="ECO:0000313" key="3">
    <source>
        <dbReference type="Proteomes" id="UP000284751"/>
    </source>
</evidence>
<feature type="transmembrane region" description="Helical" evidence="1">
    <location>
        <begin position="9"/>
        <end position="30"/>
    </location>
</feature>
<evidence type="ECO:0000256" key="1">
    <source>
        <dbReference type="SAM" id="Phobius"/>
    </source>
</evidence>
<evidence type="ECO:0008006" key="4">
    <source>
        <dbReference type="Google" id="ProtNLM"/>
    </source>
</evidence>
<dbReference type="SUPFAM" id="SSF140478">
    <property type="entry name" value="LemA-like"/>
    <property type="match status" value="1"/>
</dbReference>
<proteinExistence type="predicted"/>
<dbReference type="Gene3D" id="1.20.1440.20">
    <property type="entry name" value="LemA-like domain"/>
    <property type="match status" value="1"/>
</dbReference>
<keyword evidence="1" id="KW-0812">Transmembrane</keyword>
<dbReference type="Proteomes" id="UP000284751">
    <property type="component" value="Unassembled WGS sequence"/>
</dbReference>
<reference evidence="2 3" key="1">
    <citation type="submission" date="2018-08" db="EMBL/GenBank/DDBJ databases">
        <title>A genome reference for cultivated species of the human gut microbiota.</title>
        <authorList>
            <person name="Zou Y."/>
            <person name="Xue W."/>
            <person name="Luo G."/>
        </authorList>
    </citation>
    <scope>NUCLEOTIDE SEQUENCE [LARGE SCALE GENOMIC DNA]</scope>
    <source>
        <strain evidence="2 3">AF28-26</strain>
    </source>
</reference>
<gene>
    <name evidence="2" type="ORF">DWY99_09355</name>
</gene>
<protein>
    <recommendedName>
        <fullName evidence="4">LemA family protein</fullName>
    </recommendedName>
</protein>
<dbReference type="AlphaFoldDB" id="A0A412AW66"/>
<dbReference type="EMBL" id="QRTC01000036">
    <property type="protein sequence ID" value="RGQ38961.1"/>
    <property type="molecule type" value="Genomic_DNA"/>
</dbReference>
<name>A0A412AW66_9FIRM</name>
<sequence>MKLLRKKAFAISAMAIMIIAGIMYGSYFSISRAHHGAEQAFYRGEYCSIQDDLNRRMEYAQDMVYIAKQYNKQQADTHQQADVEPTQAAIDRLRHAKTLSEKYDADLDLENAMTDLYISLQGTNLKDSNERDAKSLYESFQLYKDNYLIEGYNNGAVAFNNQLEEFPTNLFNAIYHFDKVELYQ</sequence>
<accession>A0A412AW66</accession>
<comment type="caution">
    <text evidence="2">The sequence shown here is derived from an EMBL/GenBank/DDBJ whole genome shotgun (WGS) entry which is preliminary data.</text>
</comment>